<sequence>MAYHISTEEVRQKTRGMLQRELYVVVTSPVDGKEDLLNEVTPAHLDHQVRMEREGHMVAAGPLLSEDSESFDGTGMFVLRAASIDAARALCDEDPMHASGARTYTIRPWMVNEGGVTVRVTFSDQRGEFT</sequence>
<evidence type="ECO:0000313" key="4">
    <source>
        <dbReference type="Proteomes" id="UP001595632"/>
    </source>
</evidence>
<accession>A0ABV7GW25</accession>
<comment type="caution">
    <text evidence="3">The sequence shown here is derived from an EMBL/GenBank/DDBJ whole genome shotgun (WGS) entry which is preliminary data.</text>
</comment>
<organism evidence="3 4">
    <name type="scientific">Psychromarinibacter halotolerans</name>
    <dbReference type="NCBI Taxonomy" id="1775175"/>
    <lineage>
        <taxon>Bacteria</taxon>
        <taxon>Pseudomonadati</taxon>
        <taxon>Pseudomonadota</taxon>
        <taxon>Alphaproteobacteria</taxon>
        <taxon>Rhodobacterales</taxon>
        <taxon>Paracoccaceae</taxon>
        <taxon>Psychromarinibacter</taxon>
    </lineage>
</organism>
<protein>
    <submittedName>
        <fullName evidence="3">YciI family protein</fullName>
    </submittedName>
</protein>
<dbReference type="Gene3D" id="3.30.70.1060">
    <property type="entry name" value="Dimeric alpha+beta barrel"/>
    <property type="match status" value="1"/>
</dbReference>
<name>A0ABV7GW25_9RHOB</name>
<dbReference type="InterPro" id="IPR011008">
    <property type="entry name" value="Dimeric_a/b-barrel"/>
</dbReference>
<dbReference type="InterPro" id="IPR005545">
    <property type="entry name" value="YCII"/>
</dbReference>
<comment type="similarity">
    <text evidence="1">Belongs to the YciI family.</text>
</comment>
<evidence type="ECO:0000256" key="1">
    <source>
        <dbReference type="ARBA" id="ARBA00007689"/>
    </source>
</evidence>
<gene>
    <name evidence="3" type="ORF">ACFOGP_17130</name>
</gene>
<dbReference type="Proteomes" id="UP001595632">
    <property type="component" value="Unassembled WGS sequence"/>
</dbReference>
<proteinExistence type="inferred from homology"/>
<evidence type="ECO:0000259" key="2">
    <source>
        <dbReference type="Pfam" id="PF03795"/>
    </source>
</evidence>
<reference evidence="4" key="1">
    <citation type="journal article" date="2019" name="Int. J. Syst. Evol. Microbiol.">
        <title>The Global Catalogue of Microorganisms (GCM) 10K type strain sequencing project: providing services to taxonomists for standard genome sequencing and annotation.</title>
        <authorList>
            <consortium name="The Broad Institute Genomics Platform"/>
            <consortium name="The Broad Institute Genome Sequencing Center for Infectious Disease"/>
            <person name="Wu L."/>
            <person name="Ma J."/>
        </authorList>
    </citation>
    <scope>NUCLEOTIDE SEQUENCE [LARGE SCALE GENOMIC DNA]</scope>
    <source>
        <strain evidence="4">KCTC 52366</strain>
    </source>
</reference>
<evidence type="ECO:0000313" key="3">
    <source>
        <dbReference type="EMBL" id="MFC3144451.1"/>
    </source>
</evidence>
<dbReference type="SUPFAM" id="SSF54909">
    <property type="entry name" value="Dimeric alpha+beta barrel"/>
    <property type="match status" value="1"/>
</dbReference>
<dbReference type="EMBL" id="JBHRTB010000010">
    <property type="protein sequence ID" value="MFC3144451.1"/>
    <property type="molecule type" value="Genomic_DNA"/>
</dbReference>
<feature type="domain" description="YCII-related" evidence="2">
    <location>
        <begin position="22"/>
        <end position="109"/>
    </location>
</feature>
<keyword evidence="4" id="KW-1185">Reference proteome</keyword>
<dbReference type="Pfam" id="PF03795">
    <property type="entry name" value="YCII"/>
    <property type="match status" value="1"/>
</dbReference>
<dbReference type="RefSeq" id="WP_275633844.1">
    <property type="nucleotide sequence ID" value="NZ_JARGYD010000006.1"/>
</dbReference>